<dbReference type="InterPro" id="IPR028082">
    <property type="entry name" value="Peripla_BP_I"/>
</dbReference>
<evidence type="ECO:0000313" key="11">
    <source>
        <dbReference type="Proteomes" id="UP001497512"/>
    </source>
</evidence>
<reference evidence="10" key="1">
    <citation type="submission" date="2024-02" db="EMBL/GenBank/DDBJ databases">
        <authorList>
            <consortium name="ELIXIR-Norway"/>
            <consortium name="Elixir Norway"/>
        </authorList>
    </citation>
    <scope>NUCLEOTIDE SEQUENCE</scope>
</reference>
<feature type="domain" description="Receptor ligand binding region" evidence="9">
    <location>
        <begin position="58"/>
        <end position="385"/>
    </location>
</feature>
<keyword evidence="5" id="KW-0675">Receptor</keyword>
<dbReference type="PANTHER" id="PTHR30483:SF6">
    <property type="entry name" value="PERIPLASMIC BINDING PROTEIN OF ABC TRANSPORTER FOR NATURAL AMINO ACIDS"/>
    <property type="match status" value="1"/>
</dbReference>
<dbReference type="Proteomes" id="UP001497512">
    <property type="component" value="Chromosome 15"/>
</dbReference>
<organism evidence="10 11">
    <name type="scientific">Sphagnum troendelagicum</name>
    <dbReference type="NCBI Taxonomy" id="128251"/>
    <lineage>
        <taxon>Eukaryota</taxon>
        <taxon>Viridiplantae</taxon>
        <taxon>Streptophyta</taxon>
        <taxon>Embryophyta</taxon>
        <taxon>Bryophyta</taxon>
        <taxon>Sphagnophytina</taxon>
        <taxon>Sphagnopsida</taxon>
        <taxon>Sphagnales</taxon>
        <taxon>Sphagnaceae</taxon>
        <taxon>Sphagnum</taxon>
    </lineage>
</organism>
<dbReference type="InterPro" id="IPR051010">
    <property type="entry name" value="BCAA_transport"/>
</dbReference>
<evidence type="ECO:0000256" key="6">
    <source>
        <dbReference type="ARBA" id="ARBA00023180"/>
    </source>
</evidence>
<evidence type="ECO:0000256" key="4">
    <source>
        <dbReference type="ARBA" id="ARBA00023136"/>
    </source>
</evidence>
<evidence type="ECO:0000313" key="10">
    <source>
        <dbReference type="EMBL" id="CAK9206171.1"/>
    </source>
</evidence>
<evidence type="ECO:0000256" key="1">
    <source>
        <dbReference type="ARBA" id="ARBA00004141"/>
    </source>
</evidence>
<keyword evidence="2 7" id="KW-0812">Transmembrane</keyword>
<feature type="signal peptide" evidence="8">
    <location>
        <begin position="1"/>
        <end position="26"/>
    </location>
</feature>
<keyword evidence="6" id="KW-0325">Glycoprotein</keyword>
<feature type="chain" id="PRO_5047121141" description="Receptor ligand binding region domain-containing protein" evidence="8">
    <location>
        <begin position="27"/>
        <end position="486"/>
    </location>
</feature>
<dbReference type="EMBL" id="OZ019907">
    <property type="protein sequence ID" value="CAK9206171.1"/>
    <property type="molecule type" value="Genomic_DNA"/>
</dbReference>
<proteinExistence type="predicted"/>
<protein>
    <recommendedName>
        <fullName evidence="9">Receptor ligand binding region domain-containing protein</fullName>
    </recommendedName>
</protein>
<dbReference type="Gene3D" id="3.40.50.2300">
    <property type="match status" value="2"/>
</dbReference>
<gene>
    <name evidence="10" type="ORF">CSSPTR1EN2_LOCUS8215</name>
</gene>
<dbReference type="SUPFAM" id="SSF53822">
    <property type="entry name" value="Periplasmic binding protein-like I"/>
    <property type="match status" value="1"/>
</dbReference>
<keyword evidence="8" id="KW-0732">Signal</keyword>
<evidence type="ECO:0000256" key="7">
    <source>
        <dbReference type="SAM" id="Phobius"/>
    </source>
</evidence>
<dbReference type="InterPro" id="IPR000337">
    <property type="entry name" value="GPCR_3"/>
</dbReference>
<dbReference type="PANTHER" id="PTHR30483">
    <property type="entry name" value="LEUCINE-SPECIFIC-BINDING PROTEIN"/>
    <property type="match status" value="1"/>
</dbReference>
<sequence>MPGGTMHMLALLLAVMLVLLAKNGKAEPNMTATYTLGFLAPTADSAMIPASLATEWISAFNVAMEVLNSERTYILVAQMQPSQCDWQLAERGAETIVLPITPPVIGVVGPECTSAAMSASRSLMFYNISLVSFAATAETLSNRGLFPNFFRTVYGDMHQAAALVASIMKLQMQKVTIVVSQSYYSSNLGQNVQKLINGSTTVRTVTVAIGDKSLIDAEILESALNSIEADEVVLLAVEPLQARDIWQKAYKMGKTGYPYWYLGADGVTAFDLADVNTTDPSMLAELVGEIGVSPFGGDFSSDNVCNKFYSHWRKKNYPGLISDGQNRTRSYVPYLIDAVTAYFKVIDNLIEANISVNALTVFQAFNGSGPGTPVFEGCSGLVSFDPETGTRNATAQIPIFEFVSLIHGYWEAKGQIRNETFQSLQPLTRPGSVTGSTYNGNSSTIVGTLVGLAAVLGLILGISYYLLRKKKKALTRSESMDRIWDH</sequence>
<accession>A0ABP0TVJ8</accession>
<keyword evidence="4 7" id="KW-0472">Membrane</keyword>
<dbReference type="PRINTS" id="PR00248">
    <property type="entry name" value="GPCRMGR"/>
</dbReference>
<feature type="transmembrane region" description="Helical" evidence="7">
    <location>
        <begin position="445"/>
        <end position="467"/>
    </location>
</feature>
<keyword evidence="3 7" id="KW-1133">Transmembrane helix</keyword>
<evidence type="ECO:0000256" key="5">
    <source>
        <dbReference type="ARBA" id="ARBA00023170"/>
    </source>
</evidence>
<evidence type="ECO:0000256" key="3">
    <source>
        <dbReference type="ARBA" id="ARBA00022989"/>
    </source>
</evidence>
<dbReference type="Pfam" id="PF01094">
    <property type="entry name" value="ANF_receptor"/>
    <property type="match status" value="1"/>
</dbReference>
<keyword evidence="11" id="KW-1185">Reference proteome</keyword>
<evidence type="ECO:0000259" key="9">
    <source>
        <dbReference type="Pfam" id="PF01094"/>
    </source>
</evidence>
<name>A0ABP0TVJ8_9BRYO</name>
<evidence type="ECO:0000256" key="2">
    <source>
        <dbReference type="ARBA" id="ARBA00022692"/>
    </source>
</evidence>
<comment type="subcellular location">
    <subcellularLocation>
        <location evidence="1">Membrane</location>
        <topology evidence="1">Multi-pass membrane protein</topology>
    </subcellularLocation>
</comment>
<dbReference type="InterPro" id="IPR001828">
    <property type="entry name" value="ANF_lig-bd_rcpt"/>
</dbReference>
<evidence type="ECO:0000256" key="8">
    <source>
        <dbReference type="SAM" id="SignalP"/>
    </source>
</evidence>